<name>A0ACC3TJB8_9ASCO</name>
<proteinExistence type="predicted"/>
<dbReference type="EMBL" id="MU970104">
    <property type="protein sequence ID" value="KAK9321219.1"/>
    <property type="molecule type" value="Genomic_DNA"/>
</dbReference>
<gene>
    <name evidence="1" type="ORF">V1517DRAFT_327090</name>
</gene>
<evidence type="ECO:0000313" key="2">
    <source>
        <dbReference type="Proteomes" id="UP001489719"/>
    </source>
</evidence>
<sequence>MMGWNFILRPRLHVLTEPACLKLHIMSTARYRSMFTRAVSLRSSFSRSLHTSRDVRNLYCNNSILRRRENICSAVYINVRSNSTISAAGEKVSRVAQAVTDQSTLLAVSDTVNQVAEPLTSHQLGYLESIGLAQTWIWPTDVAAHILELTHVYTGLPWWAVIVIVAVGSRLMFLPLSLKGHVMNMKMKTIQPQVDLLMKQLNSTSSPSEKAQIGIRRQKLLKMNGIKVSTMLASGVVQIPVAYGMFMALTSMAQVPVDGFMTEGLFWFQNLADVDPYMGLSVLSAAGTYTSLRLGAEGMGSMSPATRTMMTYGTTVAMLVMGLWYSAANVLFFVATGFTAMATSIFMRSAAFRRLMKVPQEVYLKSQAAAKNAEAKSITQQYKEMWNDAKTRAEERKAAESRSQGVSAPSPTILPVRVKSKATKMGRKGK</sequence>
<keyword evidence="2" id="KW-1185">Reference proteome</keyword>
<dbReference type="Proteomes" id="UP001489719">
    <property type="component" value="Unassembled WGS sequence"/>
</dbReference>
<reference evidence="2" key="1">
    <citation type="journal article" date="2024" name="Front. Bioeng. Biotechnol.">
        <title>Genome-scale model development and genomic sequencing of the oleaginous clade Lipomyces.</title>
        <authorList>
            <person name="Czajka J.J."/>
            <person name="Han Y."/>
            <person name="Kim J."/>
            <person name="Mondo S.J."/>
            <person name="Hofstad B.A."/>
            <person name="Robles A."/>
            <person name="Haridas S."/>
            <person name="Riley R."/>
            <person name="LaButti K."/>
            <person name="Pangilinan J."/>
            <person name="Andreopoulos W."/>
            <person name="Lipzen A."/>
            <person name="Yan J."/>
            <person name="Wang M."/>
            <person name="Ng V."/>
            <person name="Grigoriev I.V."/>
            <person name="Spatafora J.W."/>
            <person name="Magnuson J.K."/>
            <person name="Baker S.E."/>
            <person name="Pomraning K.R."/>
        </authorList>
    </citation>
    <scope>NUCLEOTIDE SEQUENCE [LARGE SCALE GENOMIC DNA]</scope>
    <source>
        <strain evidence="2">CBS 10300</strain>
    </source>
</reference>
<accession>A0ACC3TJB8</accession>
<evidence type="ECO:0000313" key="1">
    <source>
        <dbReference type="EMBL" id="KAK9321219.1"/>
    </source>
</evidence>
<comment type="caution">
    <text evidence="1">The sequence shown here is derived from an EMBL/GenBank/DDBJ whole genome shotgun (WGS) entry which is preliminary data.</text>
</comment>
<organism evidence="1 2">
    <name type="scientific">Lipomyces orientalis</name>
    <dbReference type="NCBI Taxonomy" id="1233043"/>
    <lineage>
        <taxon>Eukaryota</taxon>
        <taxon>Fungi</taxon>
        <taxon>Dikarya</taxon>
        <taxon>Ascomycota</taxon>
        <taxon>Saccharomycotina</taxon>
        <taxon>Lipomycetes</taxon>
        <taxon>Lipomycetales</taxon>
        <taxon>Lipomycetaceae</taxon>
        <taxon>Lipomyces</taxon>
    </lineage>
</organism>
<protein>
    <submittedName>
        <fullName evidence="1">60Kd inner membrane protein-domain-containing protein</fullName>
    </submittedName>
</protein>